<reference evidence="1" key="1">
    <citation type="submission" date="2021-02" db="EMBL/GenBank/DDBJ databases">
        <authorList>
            <person name="Nowell W R."/>
        </authorList>
    </citation>
    <scope>NUCLEOTIDE SEQUENCE</scope>
</reference>
<sequence>MGKMIQLTHRLVGLLQVLEWTWKIIDEHLKIKGSFTGSISEEFLSDIRNIFNRLYETNINDKRTFMATVTSVNHAINIAEALLEQYKVLMRLPDDIVRSSCSNSNNSKSDIIERTVLNKKLEKSKSKSNEHIRGVLLFKSVVFTPTTLYRSGSVFKHYSANVNAVLKDLTNIGLIIPFKDGIISSTRKAMVYIKWLPKQNDELECQRFEQLLATFNDEQISADLVIASTTTVSLLPHKAVLRPFVLNYLKNERYSRLHIELNVNLVDQEDSNSINEMHNDSNSSNTSLEGLMYPAEIPSTGYFFGFEKEGMTSFVTEKNINSGNVRRKLVQHIVTTNVTSSMINLVSENTNTDGSMNGSAQNPSHTDKVINTTESGIQTLRKSIKKEKMIREDSIVSGVDIPRGTRI</sequence>
<protein>
    <submittedName>
        <fullName evidence="1">Uncharacterized protein</fullName>
    </submittedName>
</protein>
<organism evidence="1 2">
    <name type="scientific">Adineta steineri</name>
    <dbReference type="NCBI Taxonomy" id="433720"/>
    <lineage>
        <taxon>Eukaryota</taxon>
        <taxon>Metazoa</taxon>
        <taxon>Spiralia</taxon>
        <taxon>Gnathifera</taxon>
        <taxon>Rotifera</taxon>
        <taxon>Eurotatoria</taxon>
        <taxon>Bdelloidea</taxon>
        <taxon>Adinetida</taxon>
        <taxon>Adinetidae</taxon>
        <taxon>Adineta</taxon>
    </lineage>
</organism>
<accession>A0A819QN03</accession>
<gene>
    <name evidence="1" type="ORF">OXD698_LOCUS31132</name>
</gene>
<proteinExistence type="predicted"/>
<name>A0A819QN03_9BILA</name>
<dbReference type="AlphaFoldDB" id="A0A819QN03"/>
<dbReference type="EMBL" id="CAJOAZ010003792">
    <property type="protein sequence ID" value="CAF4028120.1"/>
    <property type="molecule type" value="Genomic_DNA"/>
</dbReference>
<evidence type="ECO:0000313" key="2">
    <source>
        <dbReference type="Proteomes" id="UP000663844"/>
    </source>
</evidence>
<evidence type="ECO:0000313" key="1">
    <source>
        <dbReference type="EMBL" id="CAF4028120.1"/>
    </source>
</evidence>
<comment type="caution">
    <text evidence="1">The sequence shown here is derived from an EMBL/GenBank/DDBJ whole genome shotgun (WGS) entry which is preliminary data.</text>
</comment>
<dbReference type="Proteomes" id="UP000663844">
    <property type="component" value="Unassembled WGS sequence"/>
</dbReference>